<dbReference type="RefSeq" id="WP_264533448.1">
    <property type="nucleotide sequence ID" value="NZ_CP092332.1"/>
</dbReference>
<organism evidence="1 2">
    <name type="scientific">Flavobacterium keumense</name>
    <dbReference type="NCBI Taxonomy" id="1306518"/>
    <lineage>
        <taxon>Bacteria</taxon>
        <taxon>Pseudomonadati</taxon>
        <taxon>Bacteroidota</taxon>
        <taxon>Flavobacteriia</taxon>
        <taxon>Flavobacteriales</taxon>
        <taxon>Flavobacteriaceae</taxon>
        <taxon>Flavobacterium</taxon>
    </lineage>
</organism>
<dbReference type="Proteomes" id="UP001232117">
    <property type="component" value="Chromosome"/>
</dbReference>
<reference evidence="1 2" key="2">
    <citation type="submission" date="2023-06" db="EMBL/GenBank/DDBJ databases">
        <title>Complete Genome Sequence of Flavobacterium keumense K3R-10.</title>
        <authorList>
            <person name="Jeong H."/>
            <person name="Jhang S.Y."/>
            <person name="Kim J.N."/>
        </authorList>
    </citation>
    <scope>NUCLEOTIDE SEQUENCE [LARGE SCALE GENOMIC DNA]</scope>
    <source>
        <strain evidence="1 2">K3R-10</strain>
    </source>
</reference>
<accession>A0ABY8N3N1</accession>
<keyword evidence="2" id="KW-1185">Reference proteome</keyword>
<protein>
    <submittedName>
        <fullName evidence="1">Uncharacterized protein</fullName>
    </submittedName>
</protein>
<proteinExistence type="predicted"/>
<evidence type="ECO:0000313" key="2">
    <source>
        <dbReference type="Proteomes" id="UP001232117"/>
    </source>
</evidence>
<gene>
    <name evidence="1" type="ORF">MG292_06890</name>
</gene>
<reference evidence="1 2" key="1">
    <citation type="submission" date="2022-02" db="EMBL/GenBank/DDBJ databases">
        <authorList>
            <person name="Cha I.-T."/>
            <person name="Lee K.-E."/>
            <person name="Park S.-J."/>
        </authorList>
    </citation>
    <scope>NUCLEOTIDE SEQUENCE [LARGE SCALE GENOMIC DNA]</scope>
    <source>
        <strain evidence="1 2">K3R-10</strain>
    </source>
</reference>
<name>A0ABY8N3N1_9FLAO</name>
<evidence type="ECO:0000313" key="1">
    <source>
        <dbReference type="EMBL" id="WGK93823.1"/>
    </source>
</evidence>
<dbReference type="EMBL" id="CP092332">
    <property type="protein sequence ID" value="WGK93823.1"/>
    <property type="molecule type" value="Genomic_DNA"/>
</dbReference>
<sequence length="95" mass="10876">MQEPVETTTKAVPGTVSVADASRNEAIERLNNYFNQSITTQEFAKYIRKAVFSIQELQSLTKNDPCTYEDDLPSVVYFLNDFVEVLDPYLTEVKF</sequence>